<dbReference type="AlphaFoldDB" id="A0A0G4F6C9"/>
<proteinExistence type="predicted"/>
<dbReference type="EMBL" id="CDMY01000381">
    <property type="protein sequence ID" value="CEM07963.1"/>
    <property type="molecule type" value="Genomic_DNA"/>
</dbReference>
<evidence type="ECO:0000313" key="2">
    <source>
        <dbReference type="EMBL" id="CEM07963.1"/>
    </source>
</evidence>
<dbReference type="VEuPathDB" id="CryptoDB:Vbra_262"/>
<keyword evidence="3" id="KW-1185">Reference proteome</keyword>
<feature type="region of interest" description="Disordered" evidence="1">
    <location>
        <begin position="143"/>
        <end position="163"/>
    </location>
</feature>
<dbReference type="Proteomes" id="UP000041254">
    <property type="component" value="Unassembled WGS sequence"/>
</dbReference>
<evidence type="ECO:0000256" key="1">
    <source>
        <dbReference type="SAM" id="MobiDB-lite"/>
    </source>
</evidence>
<name>A0A0G4F6C9_VITBC</name>
<accession>A0A0G4F6C9</accession>
<dbReference type="OrthoDB" id="422033at2759"/>
<protein>
    <submittedName>
        <fullName evidence="2">Uncharacterized protein</fullName>
    </submittedName>
</protein>
<organism evidence="2 3">
    <name type="scientific">Vitrella brassicaformis (strain CCMP3155)</name>
    <dbReference type="NCBI Taxonomy" id="1169540"/>
    <lineage>
        <taxon>Eukaryota</taxon>
        <taxon>Sar</taxon>
        <taxon>Alveolata</taxon>
        <taxon>Colpodellida</taxon>
        <taxon>Vitrellaceae</taxon>
        <taxon>Vitrella</taxon>
    </lineage>
</organism>
<sequence>MCPPLAKDGGGYHREVCEGRGGFGCRLLDSYFLADYAAVPDESWRDGRPPQVGFSLQAFFAGEWQGLLDESRNFAEQGRHVFAPRGDGPVEGVPEPSLEEIKLRATERFVKQGELSRAARRLTAAKVAPATAATLQQLKDLHPAAPLPTKPQPQNGPDGPPLPLTVPPRVLLAALKTAPRGFAAGPTGWRYEHLRACMGEGDASAEDETVPLPSLVSRMLAGNMPDSCTTTLSAARLFALMKDNGGVRPIAVGDVLQRWVTKAVCMENKLAF</sequence>
<reference evidence="2 3" key="1">
    <citation type="submission" date="2014-11" db="EMBL/GenBank/DDBJ databases">
        <authorList>
            <person name="Zhu J."/>
            <person name="Qi W."/>
            <person name="Song R."/>
        </authorList>
    </citation>
    <scope>NUCLEOTIDE SEQUENCE [LARGE SCALE GENOMIC DNA]</scope>
</reference>
<dbReference type="InParanoid" id="A0A0G4F6C9"/>
<dbReference type="PhylomeDB" id="A0A0G4F6C9"/>
<evidence type="ECO:0000313" key="3">
    <source>
        <dbReference type="Proteomes" id="UP000041254"/>
    </source>
</evidence>
<gene>
    <name evidence="2" type="ORF">Vbra_262</name>
</gene>